<dbReference type="PROSITE" id="PS50950">
    <property type="entry name" value="ZF_THAP"/>
    <property type="match status" value="1"/>
</dbReference>
<dbReference type="InterPro" id="IPR038441">
    <property type="entry name" value="THAP_Znf_sf"/>
</dbReference>
<keyword evidence="8 12" id="KW-0238">DNA-binding</keyword>
<comment type="similarity">
    <text evidence="2">Belongs to the THAP1 family.</text>
</comment>
<evidence type="ECO:0000256" key="13">
    <source>
        <dbReference type="SAM" id="Coils"/>
    </source>
</evidence>
<evidence type="ECO:0000256" key="6">
    <source>
        <dbReference type="ARBA" id="ARBA00023015"/>
    </source>
</evidence>
<evidence type="ECO:0000256" key="4">
    <source>
        <dbReference type="ARBA" id="ARBA00022771"/>
    </source>
</evidence>
<keyword evidence="7 13" id="KW-0175">Coiled coil</keyword>
<reference evidence="16" key="1">
    <citation type="journal article" date="2018" name="PLoS Negl. Trop. Dis.">
        <title>Sialome diversity of ticks revealed by RNAseq of single tick salivary glands.</title>
        <authorList>
            <person name="Perner J."/>
            <person name="Kropackova S."/>
            <person name="Kopacek P."/>
            <person name="Ribeiro J.M."/>
        </authorList>
    </citation>
    <scope>NUCLEOTIDE SEQUENCE</scope>
    <source>
        <strain evidence="16">Siblings of single egg batch collected in Ceske Budejovice</strain>
        <tissue evidence="16">Salivary glands</tissue>
    </source>
</reference>
<feature type="coiled-coil region" evidence="13">
    <location>
        <begin position="222"/>
        <end position="256"/>
    </location>
</feature>
<dbReference type="PANTHER" id="PTHR46600">
    <property type="entry name" value="THAP DOMAIN-CONTAINING"/>
    <property type="match status" value="1"/>
</dbReference>
<dbReference type="InterPro" id="IPR006612">
    <property type="entry name" value="THAP_Znf"/>
</dbReference>
<dbReference type="Pfam" id="PF05485">
    <property type="entry name" value="THAP"/>
    <property type="match status" value="1"/>
</dbReference>
<dbReference type="SUPFAM" id="SSF57716">
    <property type="entry name" value="Glucocorticoid receptor-like (DNA-binding domain)"/>
    <property type="match status" value="1"/>
</dbReference>
<feature type="compositionally biased region" description="Polar residues" evidence="14">
    <location>
        <begin position="119"/>
        <end position="130"/>
    </location>
</feature>
<evidence type="ECO:0000256" key="8">
    <source>
        <dbReference type="ARBA" id="ARBA00023125"/>
    </source>
</evidence>
<keyword evidence="5" id="KW-0862">Zinc</keyword>
<dbReference type="InterPro" id="IPR026516">
    <property type="entry name" value="THAP1/10"/>
</dbReference>
<evidence type="ECO:0000313" key="16">
    <source>
        <dbReference type="EMBL" id="JAR88516.1"/>
    </source>
</evidence>
<evidence type="ECO:0000256" key="11">
    <source>
        <dbReference type="ARBA" id="ARBA00023306"/>
    </source>
</evidence>
<accession>A0A147BCL3</accession>
<proteinExistence type="inferred from homology"/>
<dbReference type="SMART" id="SM00692">
    <property type="entry name" value="DM3"/>
    <property type="match status" value="1"/>
</dbReference>
<dbReference type="SMART" id="SM00980">
    <property type="entry name" value="THAP"/>
    <property type="match status" value="1"/>
</dbReference>
<keyword evidence="4 12" id="KW-0863">Zinc-finger</keyword>
<dbReference type="AlphaFoldDB" id="A0A147BCL3"/>
<evidence type="ECO:0000256" key="5">
    <source>
        <dbReference type="ARBA" id="ARBA00022833"/>
    </source>
</evidence>
<protein>
    <recommendedName>
        <fullName evidence="15">THAP-type domain-containing protein</fullName>
    </recommendedName>
</protein>
<keyword evidence="11" id="KW-0131">Cell cycle</keyword>
<dbReference type="EMBL" id="GEGO01006888">
    <property type="protein sequence ID" value="JAR88516.1"/>
    <property type="molecule type" value="Transcribed_RNA"/>
</dbReference>
<keyword evidence="10" id="KW-0539">Nucleus</keyword>
<evidence type="ECO:0000256" key="12">
    <source>
        <dbReference type="PROSITE-ProRule" id="PRU00309"/>
    </source>
</evidence>
<evidence type="ECO:0000256" key="14">
    <source>
        <dbReference type="SAM" id="MobiDB-lite"/>
    </source>
</evidence>
<feature type="region of interest" description="Disordered" evidence="14">
    <location>
        <begin position="98"/>
        <end position="130"/>
    </location>
</feature>
<dbReference type="GO" id="GO:0005654">
    <property type="term" value="C:nucleoplasm"/>
    <property type="evidence" value="ECO:0007669"/>
    <property type="project" value="UniProtKB-SubCell"/>
</dbReference>
<evidence type="ECO:0000256" key="1">
    <source>
        <dbReference type="ARBA" id="ARBA00004642"/>
    </source>
</evidence>
<evidence type="ECO:0000256" key="2">
    <source>
        <dbReference type="ARBA" id="ARBA00006177"/>
    </source>
</evidence>
<evidence type="ECO:0000256" key="3">
    <source>
        <dbReference type="ARBA" id="ARBA00022723"/>
    </source>
</evidence>
<feature type="domain" description="THAP-type" evidence="15">
    <location>
        <begin position="1"/>
        <end position="80"/>
    </location>
</feature>
<organism evidence="16">
    <name type="scientific">Ixodes ricinus</name>
    <name type="common">Common tick</name>
    <name type="synonym">Acarus ricinus</name>
    <dbReference type="NCBI Taxonomy" id="34613"/>
    <lineage>
        <taxon>Eukaryota</taxon>
        <taxon>Metazoa</taxon>
        <taxon>Ecdysozoa</taxon>
        <taxon>Arthropoda</taxon>
        <taxon>Chelicerata</taxon>
        <taxon>Arachnida</taxon>
        <taxon>Acari</taxon>
        <taxon>Parasitiformes</taxon>
        <taxon>Ixodida</taxon>
        <taxon>Ixodoidea</taxon>
        <taxon>Ixodidae</taxon>
        <taxon>Ixodinae</taxon>
        <taxon>Ixodes</taxon>
    </lineage>
</organism>
<dbReference type="PANTHER" id="PTHR46600:SF1">
    <property type="entry name" value="THAP DOMAIN-CONTAINING PROTEIN 1"/>
    <property type="match status" value="1"/>
</dbReference>
<comment type="subcellular location">
    <subcellularLocation>
        <location evidence="1">Nucleus</location>
        <location evidence="1">Nucleoplasm</location>
    </subcellularLocation>
</comment>
<keyword evidence="3" id="KW-0479">Metal-binding</keyword>
<evidence type="ECO:0000256" key="7">
    <source>
        <dbReference type="ARBA" id="ARBA00023054"/>
    </source>
</evidence>
<name>A0A147BCL3_IXORI</name>
<evidence type="ECO:0000259" key="15">
    <source>
        <dbReference type="PROSITE" id="PS50950"/>
    </source>
</evidence>
<keyword evidence="6" id="KW-0805">Transcription regulation</keyword>
<dbReference type="Gene3D" id="6.20.210.20">
    <property type="entry name" value="THAP domain"/>
    <property type="match status" value="1"/>
</dbReference>
<keyword evidence="9" id="KW-0804">Transcription</keyword>
<dbReference type="GO" id="GO:0043565">
    <property type="term" value="F:sequence-specific DNA binding"/>
    <property type="evidence" value="ECO:0007669"/>
    <property type="project" value="InterPro"/>
</dbReference>
<sequence length="366" mass="40979">MSCCIRRCGTTVRRPSPNGTLSHHEIPSYLELRARWLAVINREGWQPSCYSKVCSLHFEASDFVEGKRRRLKKGVVPSIFLDDQASLIAALKDKIRRKCSGSDGTSASAKTRRLDADSPVTTNSPVTTDSAVMANSPVTTNSLVMTDDPMMINSHVTTSSPEMTNSSAFILGVEYVEESPGSFGPPGILLDRPEGQATEVRFADKSMQADFRGIQAQTYPERRKWARQIKDLNVQVERLRNTAESYKRDLQEVMEDTDVATFLTIREEAKEGRTAAAFLMDQVTNFYRRCPRWTDDTVRHCARLRDVSALVYEHIRSKELLKLPSRNALKRQSAEFDSGGAGIVDIVEADPELQPEEHSIEDASDC</sequence>
<dbReference type="GO" id="GO:0008270">
    <property type="term" value="F:zinc ion binding"/>
    <property type="evidence" value="ECO:0007669"/>
    <property type="project" value="UniProtKB-KW"/>
</dbReference>
<evidence type="ECO:0000256" key="10">
    <source>
        <dbReference type="ARBA" id="ARBA00023242"/>
    </source>
</evidence>
<evidence type="ECO:0000256" key="9">
    <source>
        <dbReference type="ARBA" id="ARBA00023163"/>
    </source>
</evidence>